<proteinExistence type="predicted"/>
<dbReference type="EMBL" id="JARAOO010000014">
    <property type="protein sequence ID" value="KAJ7943537.1"/>
    <property type="molecule type" value="Genomic_DNA"/>
</dbReference>
<evidence type="ECO:0000313" key="3">
    <source>
        <dbReference type="Proteomes" id="UP001163823"/>
    </source>
</evidence>
<feature type="compositionally biased region" description="Basic and acidic residues" evidence="1">
    <location>
        <begin position="350"/>
        <end position="376"/>
    </location>
</feature>
<evidence type="ECO:0000256" key="1">
    <source>
        <dbReference type="SAM" id="MobiDB-lite"/>
    </source>
</evidence>
<organism evidence="2 3">
    <name type="scientific">Quillaja saponaria</name>
    <name type="common">Soap bark tree</name>
    <dbReference type="NCBI Taxonomy" id="32244"/>
    <lineage>
        <taxon>Eukaryota</taxon>
        <taxon>Viridiplantae</taxon>
        <taxon>Streptophyta</taxon>
        <taxon>Embryophyta</taxon>
        <taxon>Tracheophyta</taxon>
        <taxon>Spermatophyta</taxon>
        <taxon>Magnoliopsida</taxon>
        <taxon>eudicotyledons</taxon>
        <taxon>Gunneridae</taxon>
        <taxon>Pentapetalae</taxon>
        <taxon>rosids</taxon>
        <taxon>fabids</taxon>
        <taxon>Fabales</taxon>
        <taxon>Quillajaceae</taxon>
        <taxon>Quillaja</taxon>
    </lineage>
</organism>
<dbReference type="Proteomes" id="UP001163823">
    <property type="component" value="Chromosome 14"/>
</dbReference>
<dbReference type="AlphaFoldDB" id="A0AAD7KPT4"/>
<protein>
    <submittedName>
        <fullName evidence="2">5'-AMP-activated protein kinase-related</fullName>
    </submittedName>
</protein>
<gene>
    <name evidence="2" type="ORF">O6P43_033070</name>
</gene>
<keyword evidence="3" id="KW-1185">Reference proteome</keyword>
<keyword evidence="2" id="KW-0808">Transferase</keyword>
<feature type="region of interest" description="Disordered" evidence="1">
    <location>
        <begin position="333"/>
        <end position="376"/>
    </location>
</feature>
<comment type="caution">
    <text evidence="2">The sequence shown here is derived from an EMBL/GenBank/DDBJ whole genome shotgun (WGS) entry which is preliminary data.</text>
</comment>
<reference evidence="2" key="1">
    <citation type="journal article" date="2023" name="Science">
        <title>Elucidation of the pathway for biosynthesis of saponin adjuvants from the soapbark tree.</title>
        <authorList>
            <person name="Reed J."/>
            <person name="Orme A."/>
            <person name="El-Demerdash A."/>
            <person name="Owen C."/>
            <person name="Martin L.B.B."/>
            <person name="Misra R.C."/>
            <person name="Kikuchi S."/>
            <person name="Rejzek M."/>
            <person name="Martin A.C."/>
            <person name="Harkess A."/>
            <person name="Leebens-Mack J."/>
            <person name="Louveau T."/>
            <person name="Stephenson M.J."/>
            <person name="Osbourn A."/>
        </authorList>
    </citation>
    <scope>NUCLEOTIDE SEQUENCE</scope>
    <source>
        <strain evidence="2">S10</strain>
    </source>
</reference>
<evidence type="ECO:0000313" key="2">
    <source>
        <dbReference type="EMBL" id="KAJ7943537.1"/>
    </source>
</evidence>
<dbReference type="GO" id="GO:0016301">
    <property type="term" value="F:kinase activity"/>
    <property type="evidence" value="ECO:0007669"/>
    <property type="project" value="UniProtKB-KW"/>
</dbReference>
<keyword evidence="2" id="KW-0418">Kinase</keyword>
<dbReference type="KEGG" id="qsa:O6P43_033070"/>
<accession>A0AAD7KPT4</accession>
<dbReference type="PANTHER" id="PTHR47434">
    <property type="entry name" value="PROTEIN PTST HOMOLOG 3, CHLOROPLASTIC"/>
    <property type="match status" value="1"/>
</dbReference>
<sequence length="376" mass="41733">MLCDTATSSRFLFSHCSVEELKCQPFASAISVVGSRRRSRRLHSTSSNFVAVKETGALLGYPDLFKKGNFYMGLYYRGCSGFVRSCKDWDREGDFSLEAEILEFMKNSKNPEAFPGKKELVDAGRVDLLDAIIKKGGWLSLGWDFNEEEEEAFQANDVRDLNSLVSREFDRVKDESKGTECNEIRASGVVSPFSACQSPSATSSGRSLESVEEDESGIEGILSRLERQRNGSLGFVLSKTGNNVSFPSNGDKDECHSRILTDVTVASLERSSKSSPLSSKSGIFGDIRSKLGQDSFISNVEGSKNSLKSETWRTWSIQRVGFTDADFEAAEISPSETRKEGVTGVSNNEMLDRKEVDSEHMNKEELDSFDELIKHE</sequence>
<dbReference type="PANTHER" id="PTHR47434:SF1">
    <property type="entry name" value="PROTEIN PTST HOMOLOG 2, CHLOROPLASTIC"/>
    <property type="match status" value="1"/>
</dbReference>
<name>A0AAD7KPT4_QUISA</name>